<gene>
    <name evidence="6" type="ORF">OCS_05944</name>
</gene>
<dbReference type="PANTHER" id="PTHR12363:SF33">
    <property type="entry name" value="IMPORTIN-13"/>
    <property type="match status" value="1"/>
</dbReference>
<dbReference type="HOGENOM" id="CLU_005271_0_0_1"/>
<organism evidence="6 7">
    <name type="scientific">Ophiocordyceps sinensis (strain Co18 / CGMCC 3.14243)</name>
    <name type="common">Yarsagumba caterpillar fungus</name>
    <name type="synonym">Hirsutella sinensis</name>
    <dbReference type="NCBI Taxonomy" id="911162"/>
    <lineage>
        <taxon>Eukaryota</taxon>
        <taxon>Fungi</taxon>
        <taxon>Dikarya</taxon>
        <taxon>Ascomycota</taxon>
        <taxon>Pezizomycotina</taxon>
        <taxon>Sordariomycetes</taxon>
        <taxon>Hypocreomycetidae</taxon>
        <taxon>Hypocreales</taxon>
        <taxon>Ophiocordycipitaceae</taxon>
        <taxon>Ophiocordyceps</taxon>
    </lineage>
</organism>
<dbReference type="EMBL" id="KE654909">
    <property type="protein sequence ID" value="EQK98343.1"/>
    <property type="molecule type" value="Genomic_DNA"/>
</dbReference>
<dbReference type="Gene3D" id="1.25.10.10">
    <property type="entry name" value="Leucine-rich Repeat Variant"/>
    <property type="match status" value="1"/>
</dbReference>
<dbReference type="InterPro" id="IPR057942">
    <property type="entry name" value="TPR_TNPO3_IPO13_3rd"/>
</dbReference>
<dbReference type="InterPro" id="IPR016024">
    <property type="entry name" value="ARM-type_fold"/>
</dbReference>
<protein>
    <submittedName>
        <fullName evidence="6">Armadillo-type fold protein</fullName>
    </submittedName>
</protein>
<evidence type="ECO:0000256" key="5">
    <source>
        <dbReference type="ARBA" id="ARBA00023242"/>
    </source>
</evidence>
<dbReference type="Pfam" id="PF18806">
    <property type="entry name" value="Importin_rep_3"/>
    <property type="match status" value="1"/>
</dbReference>
<proteinExistence type="inferred from homology"/>
<comment type="subcellular location">
    <subcellularLocation>
        <location evidence="1">Nucleus</location>
    </subcellularLocation>
</comment>
<name>T5A6W5_OPHSC</name>
<evidence type="ECO:0000313" key="7">
    <source>
        <dbReference type="Proteomes" id="UP000019374"/>
    </source>
</evidence>
<accession>T5A6W5</accession>
<evidence type="ECO:0000256" key="2">
    <source>
        <dbReference type="ARBA" id="ARBA00007991"/>
    </source>
</evidence>
<dbReference type="Pfam" id="PF24140">
    <property type="entry name" value="TPR_TNPO3_IPO13_3rd"/>
    <property type="match status" value="1"/>
</dbReference>
<evidence type="ECO:0000256" key="3">
    <source>
        <dbReference type="ARBA" id="ARBA00022448"/>
    </source>
</evidence>
<dbReference type="GO" id="GO:0005634">
    <property type="term" value="C:nucleus"/>
    <property type="evidence" value="ECO:0007669"/>
    <property type="project" value="UniProtKB-SubCell"/>
</dbReference>
<keyword evidence="5" id="KW-0539">Nucleus</keyword>
<sequence length="981" mass="107571">MEDAAPPLSLDQVESLILSLYRPSPPDVIAATQASLSQFQGSPQAWPMIHSLLERPDEKVRFFGALTIIIKLNKESSSLRDVDANELLVRLVGWYLDALGQAHCPLVSRKLSSAVATHFIHFHRLWPRYVHHLTVCLASRQSHSPNAIDDTVDTAAALGNLQPGQLQAALWVVTSVMEDVSRIDLNTNKGLYDATLQTVTDAVALMATSFTAQNSSPATHGDSTRCLQSWVWFAQRASSGDTPIVNSLKPLAEAVIVSLSVEDLFDSSSDLLVDILSNCPSLLTHKHYEYMASLFEGPWAQERYRRLLQGDFEFDSMRFGQLLLAFGEAKAEALMQSIDESSQRFLAMLCGLLAAKGFPVMEDKIFVSALEFWSTFTETLADMVHFDQDESSALWAPSAITHVLEAVSNAWHKITYPPSEELNQWDSSDRVGFHDARKDVVDLLQSAYSIVGPRLVMNFANLTLSALASSAWLPLEAAAFCLGGLADCGTEDPRFDQALTSVFASPLFSILQTHDYRVHPRTRQTCLSLIEQYTDYFERNVDLLAPALRLLFDMLREQSMAASASKSILQLCSSCRHHLHNETDGFLDEYKYSLVSERRLDCSSSEKVLGAIACIAQAIPETGQRYIACARILELIESDVNLARELAAASDSGRVPCQGLRCYGNLADEPPALHIGLGALRGLVSVGRGFQSPSEPPIDLEAEGRYSIISGGFVPLHEKIVGLVMGLEDAFGRSSEVTELICSLLRCGFSETDPGPFVFQPETVARFLTSHMGDTPRIGLLVSTGCSFVSSMHSHGSPDRQKILAALIGWVAGLLKHMTEPESDPELAQNGVEFASRVLARSPATVLGLQPVDAVEFLFMFTIRVLDGKEPLPKGAAAEFWTTFVGLKSDDPKLQEAIKGVMEALGPLLTQSLARNIGGNASRSELDKLSEPVKKLVSRHPRAREWLQSGLSHSSFPSDKLERFKGDEPSYTGLLALCQGQ</sequence>
<dbReference type="Proteomes" id="UP000019374">
    <property type="component" value="Unassembled WGS sequence"/>
</dbReference>
<comment type="similarity">
    <text evidence="2">Belongs to the importin beta family.</text>
</comment>
<dbReference type="AlphaFoldDB" id="T5A6W5"/>
<dbReference type="InterPro" id="IPR011989">
    <property type="entry name" value="ARM-like"/>
</dbReference>
<dbReference type="eggNOG" id="KOG2022">
    <property type="taxonomic scope" value="Eukaryota"/>
</dbReference>
<evidence type="ECO:0000256" key="4">
    <source>
        <dbReference type="ARBA" id="ARBA00022927"/>
    </source>
</evidence>
<keyword evidence="4" id="KW-0653">Protein transport</keyword>
<evidence type="ECO:0000256" key="1">
    <source>
        <dbReference type="ARBA" id="ARBA00004123"/>
    </source>
</evidence>
<dbReference type="SUPFAM" id="SSF48371">
    <property type="entry name" value="ARM repeat"/>
    <property type="match status" value="1"/>
</dbReference>
<evidence type="ECO:0000313" key="6">
    <source>
        <dbReference type="EMBL" id="EQK98343.1"/>
    </source>
</evidence>
<dbReference type="PANTHER" id="PTHR12363">
    <property type="entry name" value="TRANSPORTIN 3 AND IMPORTIN 13"/>
    <property type="match status" value="1"/>
</dbReference>
<reference evidence="6 7" key="1">
    <citation type="journal article" date="2013" name="Chin. Sci. Bull.">
        <title>Genome survey uncovers the secrets of sex and lifestyle in caterpillar fungus.</title>
        <authorList>
            <person name="Hu X."/>
            <person name="Zhang Y."/>
            <person name="Xiao G."/>
            <person name="Zheng P."/>
            <person name="Xia Y."/>
            <person name="Zhang X."/>
            <person name="St Leger R.J."/>
            <person name="Liu X."/>
            <person name="Wang C."/>
        </authorList>
    </citation>
    <scope>NUCLEOTIDE SEQUENCE [LARGE SCALE GENOMIC DNA]</scope>
    <source>
        <strain evidence="7">Co18 / CGMCC 3.14243</strain>
        <tissue evidence="6">Fruit-body</tissue>
    </source>
</reference>
<dbReference type="InterPro" id="IPR051345">
    <property type="entry name" value="Importin_beta-like_NTR"/>
</dbReference>
<dbReference type="OrthoDB" id="2016913at2759"/>
<dbReference type="GO" id="GO:0005737">
    <property type="term" value="C:cytoplasm"/>
    <property type="evidence" value="ECO:0007669"/>
    <property type="project" value="TreeGrafter"/>
</dbReference>
<dbReference type="GO" id="GO:0006606">
    <property type="term" value="P:protein import into nucleus"/>
    <property type="evidence" value="ECO:0007669"/>
    <property type="project" value="TreeGrafter"/>
</dbReference>
<keyword evidence="3" id="KW-0813">Transport</keyword>
<dbReference type="InterPro" id="IPR040520">
    <property type="entry name" value="Importin_rep_3"/>
</dbReference>